<dbReference type="PANTHER" id="PTHR33463">
    <property type="entry name" value="NB-ARC DOMAIN-CONTAINING PROTEIN-RELATED"/>
    <property type="match status" value="1"/>
</dbReference>
<dbReference type="PANTHER" id="PTHR33463:SF198">
    <property type="entry name" value="RPP4C3"/>
    <property type="match status" value="1"/>
</dbReference>
<reference evidence="3" key="1">
    <citation type="submission" date="2023-08" db="EMBL/GenBank/DDBJ databases">
        <title>A de novo genome assembly of Solanum verrucosum Schlechtendal, a Mexican diploid species geographically isolated from the other diploid A-genome species in potato relatives.</title>
        <authorList>
            <person name="Hosaka K."/>
        </authorList>
    </citation>
    <scope>NUCLEOTIDE SEQUENCE</scope>
    <source>
        <tissue evidence="3">Young leaves</tissue>
    </source>
</reference>
<name>A0AAF0TCP3_SOLVR</name>
<protein>
    <recommendedName>
        <fullName evidence="2">NB-ARC domain-containing protein</fullName>
    </recommendedName>
</protein>
<organism evidence="3 4">
    <name type="scientific">Solanum verrucosum</name>
    <dbReference type="NCBI Taxonomy" id="315347"/>
    <lineage>
        <taxon>Eukaryota</taxon>
        <taxon>Viridiplantae</taxon>
        <taxon>Streptophyta</taxon>
        <taxon>Embryophyta</taxon>
        <taxon>Tracheophyta</taxon>
        <taxon>Spermatophyta</taxon>
        <taxon>Magnoliopsida</taxon>
        <taxon>eudicotyledons</taxon>
        <taxon>Gunneridae</taxon>
        <taxon>Pentapetalae</taxon>
        <taxon>asterids</taxon>
        <taxon>lamiids</taxon>
        <taxon>Solanales</taxon>
        <taxon>Solanaceae</taxon>
        <taxon>Solanoideae</taxon>
        <taxon>Solaneae</taxon>
        <taxon>Solanum</taxon>
    </lineage>
</organism>
<keyword evidence="4" id="KW-1185">Reference proteome</keyword>
<evidence type="ECO:0000256" key="1">
    <source>
        <dbReference type="ARBA" id="ARBA00022821"/>
    </source>
</evidence>
<evidence type="ECO:0000259" key="2">
    <source>
        <dbReference type="Pfam" id="PF00931"/>
    </source>
</evidence>
<dbReference type="InterPro" id="IPR027417">
    <property type="entry name" value="P-loop_NTPase"/>
</dbReference>
<sequence length="184" mass="21066">MEFLSILVERVACCLMQPVAREIGYLVYYKSNMRCMDKESEKLKNIKNVAAVIQRRRIEVERYGWCPNLKSRYSLSKKAKKIAGELIDLRNEGTNPNAFSYDHPVQSEVIPSYNDEVYDSRKLKEEEVMAALRDDGVTMIGVCGLGGVGKTTLAEKIRQKAKQERLFNDVIMVTVSQQPELKRI</sequence>
<proteinExistence type="predicted"/>
<dbReference type="SUPFAM" id="SSF52540">
    <property type="entry name" value="P-loop containing nucleoside triphosphate hydrolases"/>
    <property type="match status" value="1"/>
</dbReference>
<accession>A0AAF0TCP3</accession>
<keyword evidence="1" id="KW-0611">Plant defense</keyword>
<dbReference type="AlphaFoldDB" id="A0AAF0TCP3"/>
<dbReference type="InterPro" id="IPR002182">
    <property type="entry name" value="NB-ARC"/>
</dbReference>
<evidence type="ECO:0000313" key="3">
    <source>
        <dbReference type="EMBL" id="WMV08380.1"/>
    </source>
</evidence>
<dbReference type="Pfam" id="PF00931">
    <property type="entry name" value="NB-ARC"/>
    <property type="match status" value="1"/>
</dbReference>
<dbReference type="InterPro" id="IPR050905">
    <property type="entry name" value="Plant_NBS-LRR"/>
</dbReference>
<dbReference type="GO" id="GO:0043531">
    <property type="term" value="F:ADP binding"/>
    <property type="evidence" value="ECO:0007669"/>
    <property type="project" value="InterPro"/>
</dbReference>
<dbReference type="EMBL" id="CP133612">
    <property type="protein sequence ID" value="WMV08380.1"/>
    <property type="molecule type" value="Genomic_DNA"/>
</dbReference>
<gene>
    <name evidence="3" type="ORF">MTR67_001765</name>
</gene>
<feature type="domain" description="NB-ARC" evidence="2">
    <location>
        <begin position="126"/>
        <end position="183"/>
    </location>
</feature>
<dbReference type="Proteomes" id="UP001234989">
    <property type="component" value="Chromosome 1"/>
</dbReference>
<dbReference type="Gene3D" id="3.40.50.300">
    <property type="entry name" value="P-loop containing nucleotide triphosphate hydrolases"/>
    <property type="match status" value="1"/>
</dbReference>
<evidence type="ECO:0000313" key="4">
    <source>
        <dbReference type="Proteomes" id="UP001234989"/>
    </source>
</evidence>